<dbReference type="KEGG" id="tbg:TbgDal_X4290"/>
<feature type="transmembrane region" description="Helical" evidence="2">
    <location>
        <begin position="102"/>
        <end position="125"/>
    </location>
</feature>
<protein>
    <submittedName>
        <fullName evidence="3">Uncharacterized protein</fullName>
    </submittedName>
</protein>
<keyword evidence="2" id="KW-0472">Membrane</keyword>
<dbReference type="VEuPathDB" id="TriTrypDB:Tbg972.10.4290"/>
<keyword evidence="2" id="KW-1133">Transmembrane helix</keyword>
<evidence type="ECO:0000256" key="1">
    <source>
        <dbReference type="SAM" id="MobiDB-lite"/>
    </source>
</evidence>
<gene>
    <name evidence="3" type="ORF">TbgDal_X4290</name>
</gene>
<reference evidence="4" key="1">
    <citation type="journal article" date="2010" name="PLoS Negl. Trop. Dis.">
        <title>The genome sequence of Trypanosoma brucei gambiense, causative agent of chronic human african trypanosomiasis.</title>
        <authorList>
            <person name="Jackson A.P."/>
            <person name="Sanders M."/>
            <person name="Berry A."/>
            <person name="McQuillan J."/>
            <person name="Aslett M.A."/>
            <person name="Quail M.A."/>
            <person name="Chukualim B."/>
            <person name="Capewell P."/>
            <person name="MacLeod A."/>
            <person name="Melville S.E."/>
            <person name="Gibson W."/>
            <person name="Barry J.D."/>
            <person name="Berriman M."/>
            <person name="Hertz-Fowler C."/>
        </authorList>
    </citation>
    <scope>NUCLEOTIDE SEQUENCE [LARGE SCALE GENOMIC DNA]</scope>
    <source>
        <strain evidence="4">MHOM/CI/86/DAL972</strain>
    </source>
</reference>
<feature type="compositionally biased region" description="Basic residues" evidence="1">
    <location>
        <begin position="172"/>
        <end position="190"/>
    </location>
</feature>
<name>D0A251_TRYB9</name>
<proteinExistence type="predicted"/>
<accession>D0A251</accession>
<evidence type="ECO:0000256" key="2">
    <source>
        <dbReference type="SAM" id="Phobius"/>
    </source>
</evidence>
<dbReference type="GeneID" id="23865504"/>
<sequence length="198" mass="23741">MRKCIAHHHNHHLFFSLSFLLLYTMVINFLQMPHLMRSLTFTVHAQHLRKKLKKSTCITVPPTKCCIKSNDKKKERKTHLYLPHTTILNVFLQFPYHLTTIIYFFLFVFIRFIFYWVSTVTVFYLRRLSRHFCGHPLLKKKTREWDERKKNGSCLGNTYTKCVEEGEEKDMKGRKQTKKTSTRKKRRKGNGKCVFASH</sequence>
<dbReference type="Proteomes" id="UP000002316">
    <property type="component" value="Chromosome 10"/>
</dbReference>
<dbReference type="AlphaFoldDB" id="D0A251"/>
<evidence type="ECO:0000313" key="3">
    <source>
        <dbReference type="EMBL" id="CBH15344.1"/>
    </source>
</evidence>
<feature type="transmembrane region" description="Helical" evidence="2">
    <location>
        <begin position="12"/>
        <end position="30"/>
    </location>
</feature>
<dbReference type="EMBL" id="FN554973">
    <property type="protein sequence ID" value="CBH15344.1"/>
    <property type="molecule type" value="Genomic_DNA"/>
</dbReference>
<dbReference type="RefSeq" id="XP_011777609.1">
    <property type="nucleotide sequence ID" value="XM_011779307.1"/>
</dbReference>
<keyword evidence="2" id="KW-0812">Transmembrane</keyword>
<evidence type="ECO:0000313" key="4">
    <source>
        <dbReference type="Proteomes" id="UP000002316"/>
    </source>
</evidence>
<feature type="region of interest" description="Disordered" evidence="1">
    <location>
        <begin position="166"/>
        <end position="198"/>
    </location>
</feature>
<organism evidence="3 4">
    <name type="scientific">Trypanosoma brucei gambiense (strain MHOM/CI/86/DAL972)</name>
    <dbReference type="NCBI Taxonomy" id="679716"/>
    <lineage>
        <taxon>Eukaryota</taxon>
        <taxon>Discoba</taxon>
        <taxon>Euglenozoa</taxon>
        <taxon>Kinetoplastea</taxon>
        <taxon>Metakinetoplastina</taxon>
        <taxon>Trypanosomatida</taxon>
        <taxon>Trypanosomatidae</taxon>
        <taxon>Trypanosoma</taxon>
    </lineage>
</organism>